<evidence type="ECO:0000313" key="7">
    <source>
        <dbReference type="EMBL" id="GAA4431364.1"/>
    </source>
</evidence>
<keyword evidence="3 5" id="KW-1133">Transmembrane helix</keyword>
<evidence type="ECO:0000259" key="6">
    <source>
        <dbReference type="Pfam" id="PF01957"/>
    </source>
</evidence>
<dbReference type="InterPro" id="IPR012340">
    <property type="entry name" value="NA-bd_OB-fold"/>
</dbReference>
<sequence length="146" mass="16037">MDFLSLPQIWLIIGLLMLFAELVSVALVFVFLAIAAFITAILSATGLVPSLEYQIIIFSLISIGTTILLRKPVKKWVSQSKQKEYSEYAGETAMVISDIPAEGEGRIYYRGAEWMAISSKHTRIEAGSKVTIVKADGIKLLVEEAA</sequence>
<evidence type="ECO:0000256" key="1">
    <source>
        <dbReference type="ARBA" id="ARBA00004141"/>
    </source>
</evidence>
<dbReference type="InterPro" id="IPR052165">
    <property type="entry name" value="Membrane_assoc_protease"/>
</dbReference>
<feature type="domain" description="NfeD-like C-terminal" evidence="6">
    <location>
        <begin position="86"/>
        <end position="143"/>
    </location>
</feature>
<accession>A0ABP8LM37</accession>
<dbReference type="PANTHER" id="PTHR33507:SF3">
    <property type="entry name" value="INNER MEMBRANE PROTEIN YBBJ"/>
    <property type="match status" value="1"/>
</dbReference>
<dbReference type="Proteomes" id="UP001501508">
    <property type="component" value="Unassembled WGS sequence"/>
</dbReference>
<reference evidence="8" key="1">
    <citation type="journal article" date="2019" name="Int. J. Syst. Evol. Microbiol.">
        <title>The Global Catalogue of Microorganisms (GCM) 10K type strain sequencing project: providing services to taxonomists for standard genome sequencing and annotation.</title>
        <authorList>
            <consortium name="The Broad Institute Genomics Platform"/>
            <consortium name="The Broad Institute Genome Sequencing Center for Infectious Disease"/>
            <person name="Wu L."/>
            <person name="Ma J."/>
        </authorList>
    </citation>
    <scope>NUCLEOTIDE SEQUENCE [LARGE SCALE GENOMIC DNA]</scope>
    <source>
        <strain evidence="8">JCM 31920</strain>
    </source>
</reference>
<feature type="transmembrane region" description="Helical" evidence="5">
    <location>
        <begin position="12"/>
        <end position="45"/>
    </location>
</feature>
<dbReference type="SUPFAM" id="SSF141322">
    <property type="entry name" value="NfeD domain-like"/>
    <property type="match status" value="1"/>
</dbReference>
<evidence type="ECO:0000256" key="3">
    <source>
        <dbReference type="ARBA" id="ARBA00022989"/>
    </source>
</evidence>
<dbReference type="PANTHER" id="PTHR33507">
    <property type="entry name" value="INNER MEMBRANE PROTEIN YBBJ"/>
    <property type="match status" value="1"/>
</dbReference>
<proteinExistence type="predicted"/>
<keyword evidence="4 5" id="KW-0472">Membrane</keyword>
<keyword evidence="2 5" id="KW-0812">Transmembrane</keyword>
<comment type="subcellular location">
    <subcellularLocation>
        <location evidence="1">Membrane</location>
        <topology evidence="1">Multi-pass membrane protein</topology>
    </subcellularLocation>
</comment>
<dbReference type="InterPro" id="IPR002810">
    <property type="entry name" value="NfeD-like_C"/>
</dbReference>
<evidence type="ECO:0000313" key="8">
    <source>
        <dbReference type="Proteomes" id="UP001501508"/>
    </source>
</evidence>
<protein>
    <recommendedName>
        <fullName evidence="6">NfeD-like C-terminal domain-containing protein</fullName>
    </recommendedName>
</protein>
<dbReference type="RefSeq" id="WP_345026119.1">
    <property type="nucleotide sequence ID" value="NZ_BAABEY010000001.1"/>
</dbReference>
<name>A0ABP8LM37_9BACT</name>
<dbReference type="Gene3D" id="2.40.50.140">
    <property type="entry name" value="Nucleic acid-binding proteins"/>
    <property type="match status" value="1"/>
</dbReference>
<feature type="transmembrane region" description="Helical" evidence="5">
    <location>
        <begin position="51"/>
        <end position="69"/>
    </location>
</feature>
<evidence type="ECO:0000256" key="4">
    <source>
        <dbReference type="ARBA" id="ARBA00023136"/>
    </source>
</evidence>
<dbReference type="EMBL" id="BAABEY010000001">
    <property type="protein sequence ID" value="GAA4431364.1"/>
    <property type="molecule type" value="Genomic_DNA"/>
</dbReference>
<comment type="caution">
    <text evidence="7">The sequence shown here is derived from an EMBL/GenBank/DDBJ whole genome shotgun (WGS) entry which is preliminary data.</text>
</comment>
<evidence type="ECO:0000256" key="2">
    <source>
        <dbReference type="ARBA" id="ARBA00022692"/>
    </source>
</evidence>
<evidence type="ECO:0000256" key="5">
    <source>
        <dbReference type="SAM" id="Phobius"/>
    </source>
</evidence>
<keyword evidence="8" id="KW-1185">Reference proteome</keyword>
<organism evidence="7 8">
    <name type="scientific">Ravibacter arvi</name>
    <dbReference type="NCBI Taxonomy" id="2051041"/>
    <lineage>
        <taxon>Bacteria</taxon>
        <taxon>Pseudomonadati</taxon>
        <taxon>Bacteroidota</taxon>
        <taxon>Cytophagia</taxon>
        <taxon>Cytophagales</taxon>
        <taxon>Spirosomataceae</taxon>
        <taxon>Ravibacter</taxon>
    </lineage>
</organism>
<dbReference type="Pfam" id="PF01957">
    <property type="entry name" value="NfeD"/>
    <property type="match status" value="1"/>
</dbReference>
<gene>
    <name evidence="7" type="ORF">GCM10023091_01940</name>
</gene>